<evidence type="ECO:0000313" key="2">
    <source>
        <dbReference type="Proteomes" id="UP001500459"/>
    </source>
</evidence>
<dbReference type="Proteomes" id="UP001500459">
    <property type="component" value="Unassembled WGS sequence"/>
</dbReference>
<organism evidence="1 2">
    <name type="scientific">Aquimarina addita</name>
    <dbReference type="NCBI Taxonomy" id="870485"/>
    <lineage>
        <taxon>Bacteria</taxon>
        <taxon>Pseudomonadati</taxon>
        <taxon>Bacteroidota</taxon>
        <taxon>Flavobacteriia</taxon>
        <taxon>Flavobacteriales</taxon>
        <taxon>Flavobacteriaceae</taxon>
        <taxon>Aquimarina</taxon>
    </lineage>
</organism>
<keyword evidence="2" id="KW-1185">Reference proteome</keyword>
<reference evidence="2" key="1">
    <citation type="journal article" date="2019" name="Int. J. Syst. Evol. Microbiol.">
        <title>The Global Catalogue of Microorganisms (GCM) 10K type strain sequencing project: providing services to taxonomists for standard genome sequencing and annotation.</title>
        <authorList>
            <consortium name="The Broad Institute Genomics Platform"/>
            <consortium name="The Broad Institute Genome Sequencing Center for Infectious Disease"/>
            <person name="Wu L."/>
            <person name="Ma J."/>
        </authorList>
    </citation>
    <scope>NUCLEOTIDE SEQUENCE [LARGE SCALE GENOMIC DNA]</scope>
    <source>
        <strain evidence="2">JCM 17106</strain>
    </source>
</reference>
<comment type="caution">
    <text evidence="1">The sequence shown here is derived from an EMBL/GenBank/DDBJ whole genome shotgun (WGS) entry which is preliminary data.</text>
</comment>
<sequence>MTRTVATKINGEWTLETVDYETEKEGTYNFTIFNSISPKCLENTNWKFISNNNTGEYVLLNPSCTNIGIQNFIWTIPKEMYGYDYSIMIKQVNDKMKSTTNNKGYRMQVSELSDEMMMWTYEVKVNGQKFVIKLNFIKND</sequence>
<dbReference type="EMBL" id="BAABCW010000010">
    <property type="protein sequence ID" value="GAA3511018.1"/>
    <property type="molecule type" value="Genomic_DNA"/>
</dbReference>
<protein>
    <submittedName>
        <fullName evidence="1">Lipocalin family protein</fullName>
    </submittedName>
</protein>
<evidence type="ECO:0000313" key="1">
    <source>
        <dbReference type="EMBL" id="GAA3511018.1"/>
    </source>
</evidence>
<name>A0ABP6ULD8_9FLAO</name>
<accession>A0ABP6ULD8</accession>
<gene>
    <name evidence="1" type="ORF">GCM10022393_25900</name>
</gene>
<proteinExistence type="predicted"/>